<protein>
    <submittedName>
        <fullName evidence="1">DNA repair helicase</fullName>
    </submittedName>
</protein>
<organism evidence="1 2">
    <name type="scientific">Vararia minispora EC-137</name>
    <dbReference type="NCBI Taxonomy" id="1314806"/>
    <lineage>
        <taxon>Eukaryota</taxon>
        <taxon>Fungi</taxon>
        <taxon>Dikarya</taxon>
        <taxon>Basidiomycota</taxon>
        <taxon>Agaricomycotina</taxon>
        <taxon>Agaricomycetes</taxon>
        <taxon>Russulales</taxon>
        <taxon>Lachnocladiaceae</taxon>
        <taxon>Vararia</taxon>
    </lineage>
</organism>
<reference evidence="1" key="2">
    <citation type="journal article" date="2022" name="New Phytol.">
        <title>Evolutionary transition to the ectomycorrhizal habit in the genomes of a hyperdiverse lineage of mushroom-forming fungi.</title>
        <authorList>
            <person name="Looney B."/>
            <person name="Miyauchi S."/>
            <person name="Morin E."/>
            <person name="Drula E."/>
            <person name="Courty P.E."/>
            <person name="Kohler A."/>
            <person name="Kuo A."/>
            <person name="LaButti K."/>
            <person name="Pangilinan J."/>
            <person name="Lipzen A."/>
            <person name="Riley R."/>
            <person name="Andreopoulos W."/>
            <person name="He G."/>
            <person name="Johnson J."/>
            <person name="Nolan M."/>
            <person name="Tritt A."/>
            <person name="Barry K.W."/>
            <person name="Grigoriev I.V."/>
            <person name="Nagy L.G."/>
            <person name="Hibbett D."/>
            <person name="Henrissat B."/>
            <person name="Matheny P.B."/>
            <person name="Labbe J."/>
            <person name="Martin F.M."/>
        </authorList>
    </citation>
    <scope>NUCLEOTIDE SEQUENCE</scope>
    <source>
        <strain evidence="1">EC-137</strain>
    </source>
</reference>
<keyword evidence="1" id="KW-0378">Hydrolase</keyword>
<sequence>MNHAPLELRLETPNSFPKFPYNLPYDIQVSLMRHLYTSIENRKVAIIESPTGTGKTSSLLCAAITWLDDHRDRARRGQLETLSVGTSDGEPAWVLAQTRARLQRQLEAEERDYEEKLSEARRREEAQRRMSAARARKKQRPDVGEEEDNDDIFLPDEGPTSGLIHPLNGRLFSSRRNSSTSGADEDKPACTKVFYASRTHSQLAQVIPELKKLRRVKHPPEGNVPTVPLSNKRTFETLSSSESDIQGLQSRVVTLGSRKQLCINEELKAKSSDIDESCRELLQAGSGKWCPYLPKLGEESRLHDFRDQILASPKDIEDLVVAGQSAHTCPYFASRAAIPQAELVTLPYNLLLQSSAREALKIDLTGHVIIVDEAHNLTSSLLDLTTAELPLNKLDLSIMQLGDYLERFGNRLASRHRLHLQRLHLLLKQLQSLMLDRRNQGLMEVTTVPEVLSRLGRNLDGVNIPEIVTYLKTSRVARKIASYSLKKESIVGQPSTIRRQAVGQPPLFIVQDFVVALAEAKDADGRIVFTPPSTAGPEGAKIKYQSLNPAPHFREVVETARSVILAGGTMSPMSDLINNLFRYTDKNQIATFSCGHIIPKANLRAVALKAAPSKRTLKLSASSLQDHTLLSELGQTLLNFTRITPGGMVVFFPTYKALNQSMKFWKEVKLLDSIHKKKQVFTEPSASAEVPAILHSYSSAIHSPESIGTTGAILFAVVGAKLSEGLNFSDNLARMVVIIGLPFPNLGSPELQERLKYADRLAGTSAVGDTTLYGRAGLELYENICMNSVNQSIGRAIRHKDDWAALVLIDERYHKDRILKKLPRWIEDSVVCATDFKHAFKSISEFYSDKRSTQGN</sequence>
<keyword evidence="2" id="KW-1185">Reference proteome</keyword>
<evidence type="ECO:0000313" key="2">
    <source>
        <dbReference type="Proteomes" id="UP000814128"/>
    </source>
</evidence>
<gene>
    <name evidence="1" type="ORF">K488DRAFT_41197</name>
</gene>
<dbReference type="Proteomes" id="UP000814128">
    <property type="component" value="Unassembled WGS sequence"/>
</dbReference>
<evidence type="ECO:0000313" key="1">
    <source>
        <dbReference type="EMBL" id="KAI0036475.1"/>
    </source>
</evidence>
<keyword evidence="1" id="KW-0067">ATP-binding</keyword>
<reference evidence="1" key="1">
    <citation type="submission" date="2021-02" db="EMBL/GenBank/DDBJ databases">
        <authorList>
            <consortium name="DOE Joint Genome Institute"/>
            <person name="Ahrendt S."/>
            <person name="Looney B.P."/>
            <person name="Miyauchi S."/>
            <person name="Morin E."/>
            <person name="Drula E."/>
            <person name="Courty P.E."/>
            <person name="Chicoki N."/>
            <person name="Fauchery L."/>
            <person name="Kohler A."/>
            <person name="Kuo A."/>
            <person name="Labutti K."/>
            <person name="Pangilinan J."/>
            <person name="Lipzen A."/>
            <person name="Riley R."/>
            <person name="Andreopoulos W."/>
            <person name="He G."/>
            <person name="Johnson J."/>
            <person name="Barry K.W."/>
            <person name="Grigoriev I.V."/>
            <person name="Nagy L."/>
            <person name="Hibbett D."/>
            <person name="Henrissat B."/>
            <person name="Matheny P.B."/>
            <person name="Labbe J."/>
            <person name="Martin F."/>
        </authorList>
    </citation>
    <scope>NUCLEOTIDE SEQUENCE</scope>
    <source>
        <strain evidence="1">EC-137</strain>
    </source>
</reference>
<dbReference type="EMBL" id="MU273471">
    <property type="protein sequence ID" value="KAI0036475.1"/>
    <property type="molecule type" value="Genomic_DNA"/>
</dbReference>
<keyword evidence="1" id="KW-0547">Nucleotide-binding</keyword>
<keyword evidence="1" id="KW-0347">Helicase</keyword>
<accession>A0ACB8QXD6</accession>
<proteinExistence type="predicted"/>
<comment type="caution">
    <text evidence="1">The sequence shown here is derived from an EMBL/GenBank/DDBJ whole genome shotgun (WGS) entry which is preliminary data.</text>
</comment>
<name>A0ACB8QXD6_9AGAM</name>